<evidence type="ECO:0000313" key="1">
    <source>
        <dbReference type="EMBL" id="RNA62052.1"/>
    </source>
</evidence>
<dbReference type="PROSITE" id="PS51257">
    <property type="entry name" value="PROKAR_LIPOPROTEIN"/>
    <property type="match status" value="1"/>
</dbReference>
<dbReference type="RefSeq" id="WP_122636146.1">
    <property type="nucleotide sequence ID" value="NZ_QWIU01000002.1"/>
</dbReference>
<dbReference type="OrthoDB" id="1263170at2"/>
<organism evidence="1 2">
    <name type="scientific">Chryseobacterium nematophagum</name>
    <dbReference type="NCBI Taxonomy" id="2305228"/>
    <lineage>
        <taxon>Bacteria</taxon>
        <taxon>Pseudomonadati</taxon>
        <taxon>Bacteroidota</taxon>
        <taxon>Flavobacteriia</taxon>
        <taxon>Flavobacteriales</taxon>
        <taxon>Weeksellaceae</taxon>
        <taxon>Chryseobacterium group</taxon>
        <taxon>Chryseobacterium</taxon>
    </lineage>
</organism>
<accession>A0A3M7TEN2</accession>
<proteinExistence type="predicted"/>
<comment type="caution">
    <text evidence="1">The sequence shown here is derived from an EMBL/GenBank/DDBJ whole genome shotgun (WGS) entry which is preliminary data.</text>
</comment>
<name>A0A3M7TEN2_9FLAO</name>
<sequence length="75" mass="8594">MNISRINRMGRLLMLSVFILASCSKSNIYISDKFIKEIALVNERDNNKNNAISCIPEKAINLVYLKLNNGKINMY</sequence>
<protein>
    <recommendedName>
        <fullName evidence="3">Lipoprotein</fullName>
    </recommendedName>
</protein>
<gene>
    <name evidence="1" type="ORF">D1631_08945</name>
</gene>
<dbReference type="Proteomes" id="UP000278775">
    <property type="component" value="Unassembled WGS sequence"/>
</dbReference>
<dbReference type="EMBL" id="QWIU01000002">
    <property type="protein sequence ID" value="RNA62052.1"/>
    <property type="molecule type" value="Genomic_DNA"/>
</dbReference>
<evidence type="ECO:0000313" key="2">
    <source>
        <dbReference type="Proteomes" id="UP000278775"/>
    </source>
</evidence>
<reference evidence="1 2" key="1">
    <citation type="submission" date="2018-08" db="EMBL/GenBank/DDBJ databases">
        <title>Chryseobacterium nematophagum: a novel matrix digesting pathogen of nematodes.</title>
        <authorList>
            <person name="Page A."/>
            <person name="Roberts M."/>
            <person name="Felix M.-A."/>
            <person name="Weir W."/>
        </authorList>
    </citation>
    <scope>NUCLEOTIDE SEQUENCE [LARGE SCALE GENOMIC DNA]</scope>
    <source>
        <strain evidence="1 2">JUb129</strain>
    </source>
</reference>
<dbReference type="AlphaFoldDB" id="A0A3M7TEN2"/>
<evidence type="ECO:0008006" key="3">
    <source>
        <dbReference type="Google" id="ProtNLM"/>
    </source>
</evidence>